<comment type="caution">
    <text evidence="8">The sequence shown here is derived from an EMBL/GenBank/DDBJ whole genome shotgun (WGS) entry which is preliminary data.</text>
</comment>
<name>A0A7J0DFF4_9ERIC</name>
<dbReference type="InterPro" id="IPR027417">
    <property type="entry name" value="P-loop_NTPase"/>
</dbReference>
<evidence type="ECO:0000256" key="3">
    <source>
        <dbReference type="ARBA" id="ARBA00023123"/>
    </source>
</evidence>
<evidence type="ECO:0000256" key="6">
    <source>
        <dbReference type="PROSITE-ProRule" id="PRU00782"/>
    </source>
</evidence>
<dbReference type="GO" id="GO:0016020">
    <property type="term" value="C:membrane"/>
    <property type="evidence" value="ECO:0007669"/>
    <property type="project" value="TreeGrafter"/>
</dbReference>
<dbReference type="PROSITE" id="PS51456">
    <property type="entry name" value="MYOSIN_MOTOR"/>
    <property type="match status" value="1"/>
</dbReference>
<evidence type="ECO:0000259" key="7">
    <source>
        <dbReference type="PROSITE" id="PS51456"/>
    </source>
</evidence>
<dbReference type="GO" id="GO:0030048">
    <property type="term" value="P:actin filament-based movement"/>
    <property type="evidence" value="ECO:0007669"/>
    <property type="project" value="UniProtKB-ARBA"/>
</dbReference>
<dbReference type="GO" id="GO:0016787">
    <property type="term" value="F:hydrolase activity"/>
    <property type="evidence" value="ECO:0007669"/>
    <property type="project" value="UniProtKB-KW"/>
</dbReference>
<dbReference type="GO" id="GO:0016459">
    <property type="term" value="C:myosin complex"/>
    <property type="evidence" value="ECO:0007669"/>
    <property type="project" value="UniProtKB-KW"/>
</dbReference>
<keyword evidence="8" id="KW-0378">Hydrolase</keyword>
<evidence type="ECO:0000256" key="1">
    <source>
        <dbReference type="ARBA" id="ARBA00022741"/>
    </source>
</evidence>
<gene>
    <name evidence="8" type="ORF">Acr_00g0032560</name>
</gene>
<evidence type="ECO:0000313" key="8">
    <source>
        <dbReference type="EMBL" id="GFS34155.1"/>
    </source>
</evidence>
<keyword evidence="4" id="KW-0505">Motor protein</keyword>
<keyword evidence="9" id="KW-1185">Reference proteome</keyword>
<sequence>MGKVEDEQSLSTNSQSKMLRIRVGLFVASLRPGSVTGLGHLPLCSLFHVSIRWTNVNDSCRLSIWVQLTFAPLERKRQAMGPLDYLEETVGKGKPWIRPSVKVRQKYKLENPKSFHYLNQSNCYELDGVNDAHEYLGTRRAMNIIGISEEE</sequence>
<dbReference type="Gene3D" id="1.10.10.820">
    <property type="match status" value="1"/>
</dbReference>
<dbReference type="Proteomes" id="UP000585474">
    <property type="component" value="Unassembled WGS sequence"/>
</dbReference>
<dbReference type="GO" id="GO:0007015">
    <property type="term" value="P:actin filament organization"/>
    <property type="evidence" value="ECO:0007669"/>
    <property type="project" value="TreeGrafter"/>
</dbReference>
<protein>
    <submittedName>
        <fullName evidence="8">P-loop containing nucleoside triphosphate hydrolases superfamily protein</fullName>
    </submittedName>
</protein>
<dbReference type="OrthoDB" id="1748422at2759"/>
<dbReference type="GO" id="GO:0051015">
    <property type="term" value="F:actin filament binding"/>
    <property type="evidence" value="ECO:0007669"/>
    <property type="project" value="TreeGrafter"/>
</dbReference>
<dbReference type="GO" id="GO:0000146">
    <property type="term" value="F:microfilament motor activity"/>
    <property type="evidence" value="ECO:0007669"/>
    <property type="project" value="TreeGrafter"/>
</dbReference>
<comment type="caution">
    <text evidence="6">Lacks conserved residue(s) required for the propagation of feature annotation.</text>
</comment>
<proteinExistence type="inferred from homology"/>
<organism evidence="8 9">
    <name type="scientific">Actinidia rufa</name>
    <dbReference type="NCBI Taxonomy" id="165716"/>
    <lineage>
        <taxon>Eukaryota</taxon>
        <taxon>Viridiplantae</taxon>
        <taxon>Streptophyta</taxon>
        <taxon>Embryophyta</taxon>
        <taxon>Tracheophyta</taxon>
        <taxon>Spermatophyta</taxon>
        <taxon>Magnoliopsida</taxon>
        <taxon>eudicotyledons</taxon>
        <taxon>Gunneridae</taxon>
        <taxon>Pentapetalae</taxon>
        <taxon>asterids</taxon>
        <taxon>Ericales</taxon>
        <taxon>Actinidiaceae</taxon>
        <taxon>Actinidia</taxon>
    </lineage>
</organism>
<dbReference type="PANTHER" id="PTHR13140:SF772">
    <property type="entry name" value="MYOSIN-17"/>
    <property type="match status" value="1"/>
</dbReference>
<dbReference type="Pfam" id="PF00063">
    <property type="entry name" value="Myosin_head"/>
    <property type="match status" value="1"/>
</dbReference>
<dbReference type="AlphaFoldDB" id="A0A7J0DFF4"/>
<dbReference type="GO" id="GO:0005524">
    <property type="term" value="F:ATP binding"/>
    <property type="evidence" value="ECO:0007669"/>
    <property type="project" value="UniProtKB-KW"/>
</dbReference>
<dbReference type="PANTHER" id="PTHR13140">
    <property type="entry name" value="MYOSIN"/>
    <property type="match status" value="1"/>
</dbReference>
<keyword evidence="5 6" id="KW-0009">Actin-binding</keyword>
<keyword evidence="1" id="KW-0547">Nucleotide-binding</keyword>
<dbReference type="FunFam" id="1.10.10.820:FF:000001">
    <property type="entry name" value="Myosin heavy chain"/>
    <property type="match status" value="1"/>
</dbReference>
<dbReference type="EMBL" id="BJWL01000206">
    <property type="protein sequence ID" value="GFS34155.1"/>
    <property type="molecule type" value="Genomic_DNA"/>
</dbReference>
<reference evidence="9" key="1">
    <citation type="submission" date="2019-07" db="EMBL/GenBank/DDBJ databases">
        <title>De Novo Assembly of kiwifruit Actinidia rufa.</title>
        <authorList>
            <person name="Sugita-Konishi S."/>
            <person name="Sato K."/>
            <person name="Mori E."/>
            <person name="Abe Y."/>
            <person name="Kisaki G."/>
            <person name="Hamano K."/>
            <person name="Suezawa K."/>
            <person name="Otani M."/>
            <person name="Fukuda T."/>
            <person name="Manabe T."/>
            <person name="Gomi K."/>
            <person name="Tabuchi M."/>
            <person name="Akimitsu K."/>
            <person name="Kataoka I."/>
        </authorList>
    </citation>
    <scope>NUCLEOTIDE SEQUENCE [LARGE SCALE GENOMIC DNA]</scope>
    <source>
        <strain evidence="9">cv. Fuchu</strain>
    </source>
</reference>
<feature type="domain" description="Myosin motor" evidence="7">
    <location>
        <begin position="104"/>
        <end position="151"/>
    </location>
</feature>
<dbReference type="GO" id="GO:0005737">
    <property type="term" value="C:cytoplasm"/>
    <property type="evidence" value="ECO:0007669"/>
    <property type="project" value="TreeGrafter"/>
</dbReference>
<evidence type="ECO:0000256" key="4">
    <source>
        <dbReference type="ARBA" id="ARBA00023175"/>
    </source>
</evidence>
<dbReference type="InterPro" id="IPR001609">
    <property type="entry name" value="Myosin_head_motor_dom-like"/>
</dbReference>
<accession>A0A7J0DFF4</accession>
<evidence type="ECO:0000256" key="5">
    <source>
        <dbReference type="ARBA" id="ARBA00023203"/>
    </source>
</evidence>
<keyword evidence="3 6" id="KW-0518">Myosin</keyword>
<dbReference type="SUPFAM" id="SSF52540">
    <property type="entry name" value="P-loop containing nucleoside triphosphate hydrolases"/>
    <property type="match status" value="1"/>
</dbReference>
<comment type="similarity">
    <text evidence="6">Belongs to the TRAFAC class myosin-kinesin ATPase superfamily. Myosin family.</text>
</comment>
<keyword evidence="2" id="KW-0067">ATP-binding</keyword>
<evidence type="ECO:0000256" key="2">
    <source>
        <dbReference type="ARBA" id="ARBA00022840"/>
    </source>
</evidence>
<evidence type="ECO:0000313" key="9">
    <source>
        <dbReference type="Proteomes" id="UP000585474"/>
    </source>
</evidence>